<keyword evidence="6 8" id="KW-0472">Membrane</keyword>
<evidence type="ECO:0000256" key="1">
    <source>
        <dbReference type="ARBA" id="ARBA00004141"/>
    </source>
</evidence>
<dbReference type="Pfam" id="PF07885">
    <property type="entry name" value="Ion_trans_2"/>
    <property type="match status" value="1"/>
</dbReference>
<dbReference type="Gene3D" id="1.20.120.350">
    <property type="entry name" value="Voltage-gated potassium channels. Chain C"/>
    <property type="match status" value="1"/>
</dbReference>
<protein>
    <submittedName>
        <fullName evidence="10">Ion transporter</fullName>
    </submittedName>
</protein>
<comment type="caution">
    <text evidence="10">The sequence shown here is derived from an EMBL/GenBank/DDBJ whole genome shotgun (WGS) entry which is preliminary data.</text>
</comment>
<dbReference type="PANTHER" id="PTHR11537">
    <property type="entry name" value="VOLTAGE-GATED POTASSIUM CHANNEL"/>
    <property type="match status" value="1"/>
</dbReference>
<evidence type="ECO:0000313" key="10">
    <source>
        <dbReference type="EMBL" id="KHJ55853.1"/>
    </source>
</evidence>
<name>A0A0B1Q4S0_9HYPH</name>
<dbReference type="GO" id="GO:0008076">
    <property type="term" value="C:voltage-gated potassium channel complex"/>
    <property type="evidence" value="ECO:0007669"/>
    <property type="project" value="InterPro"/>
</dbReference>
<evidence type="ECO:0000259" key="9">
    <source>
        <dbReference type="Pfam" id="PF07885"/>
    </source>
</evidence>
<proteinExistence type="predicted"/>
<dbReference type="InterPro" id="IPR028325">
    <property type="entry name" value="VG_K_chnl"/>
</dbReference>
<evidence type="ECO:0000256" key="7">
    <source>
        <dbReference type="ARBA" id="ARBA00023303"/>
    </source>
</evidence>
<dbReference type="STRING" id="370622.LA66_04300"/>
<reference evidence="10 11" key="1">
    <citation type="submission" date="2014-09" db="EMBL/GenBank/DDBJ databases">
        <title>Isolation and characterization of Aurantimonas altamirensis ON-56566 from clinical sample following a dog bite.</title>
        <authorList>
            <person name="Eshaghi A."/>
            <person name="Li A."/>
            <person name="Shahinas D."/>
            <person name="Bahn P."/>
            <person name="Kus J.V."/>
            <person name="Patel S.N."/>
        </authorList>
    </citation>
    <scope>NUCLEOTIDE SEQUENCE [LARGE SCALE GENOMIC DNA]</scope>
    <source>
        <strain evidence="10 11">ON-56566</strain>
    </source>
</reference>
<feature type="transmembrane region" description="Helical" evidence="8">
    <location>
        <begin position="149"/>
        <end position="169"/>
    </location>
</feature>
<dbReference type="SUPFAM" id="SSF81324">
    <property type="entry name" value="Voltage-gated potassium channels"/>
    <property type="match status" value="1"/>
</dbReference>
<dbReference type="AlphaFoldDB" id="A0A0B1Q4S0"/>
<dbReference type="EMBL" id="JRFJ01000001">
    <property type="protein sequence ID" value="KHJ55853.1"/>
    <property type="molecule type" value="Genomic_DNA"/>
</dbReference>
<evidence type="ECO:0000256" key="6">
    <source>
        <dbReference type="ARBA" id="ARBA00023136"/>
    </source>
</evidence>
<dbReference type="InterPro" id="IPR027359">
    <property type="entry name" value="Volt_channel_dom_sf"/>
</dbReference>
<dbReference type="Gene3D" id="1.10.287.70">
    <property type="match status" value="1"/>
</dbReference>
<keyword evidence="4 8" id="KW-1133">Transmembrane helix</keyword>
<accession>A0A0B1Q4S0</accession>
<keyword evidence="7" id="KW-0407">Ion channel</keyword>
<evidence type="ECO:0000313" key="11">
    <source>
        <dbReference type="Proteomes" id="UP000030826"/>
    </source>
</evidence>
<comment type="subcellular location">
    <subcellularLocation>
        <location evidence="1">Membrane</location>
        <topology evidence="1">Multi-pass membrane protein</topology>
    </subcellularLocation>
</comment>
<gene>
    <name evidence="10" type="ORF">LA66_04300</name>
</gene>
<keyword evidence="5" id="KW-0406">Ion transport</keyword>
<evidence type="ECO:0000256" key="5">
    <source>
        <dbReference type="ARBA" id="ARBA00023065"/>
    </source>
</evidence>
<feature type="transmembrane region" description="Helical" evidence="8">
    <location>
        <begin position="61"/>
        <end position="82"/>
    </location>
</feature>
<organism evidence="10 11">
    <name type="scientific">Aureimonas altamirensis</name>
    <dbReference type="NCBI Taxonomy" id="370622"/>
    <lineage>
        <taxon>Bacteria</taxon>
        <taxon>Pseudomonadati</taxon>
        <taxon>Pseudomonadota</taxon>
        <taxon>Alphaproteobacteria</taxon>
        <taxon>Hyphomicrobiales</taxon>
        <taxon>Aurantimonadaceae</taxon>
        <taxon>Aureimonas</taxon>
    </lineage>
</organism>
<dbReference type="PANTHER" id="PTHR11537:SF254">
    <property type="entry name" value="POTASSIUM VOLTAGE-GATED CHANNEL PROTEIN SHAB"/>
    <property type="match status" value="1"/>
</dbReference>
<dbReference type="Proteomes" id="UP000030826">
    <property type="component" value="Unassembled WGS sequence"/>
</dbReference>
<evidence type="ECO:0000256" key="4">
    <source>
        <dbReference type="ARBA" id="ARBA00022989"/>
    </source>
</evidence>
<dbReference type="InterPro" id="IPR013099">
    <property type="entry name" value="K_chnl_dom"/>
</dbReference>
<feature type="transmembrane region" description="Helical" evidence="8">
    <location>
        <begin position="206"/>
        <end position="223"/>
    </location>
</feature>
<sequence>MGEQSVGERRDGLEGLRDWLRRLYHGRSRNAQRFQTTMIIVDFVIIAFFIAAPVLRDQELFLWLDYAVAAILLADLTARALASTDIGRWLRQPTVIVDIFILVTLLFPYIFVNLGFLRILRLWTVSRSGALWRPLHRHGLEDWEDAGRAVVNLITFLFVATSFIYTFFFRDGSGLTGYIDALYFTVTSVTTTGYGDIILPGPAGKLTSIVTMLIGISLFVRLAQALFRPHKVTFACPQCGLSRHDPDAVHCKACGHLLKIPDEGQD</sequence>
<evidence type="ECO:0000256" key="8">
    <source>
        <dbReference type="SAM" id="Phobius"/>
    </source>
</evidence>
<keyword evidence="3 8" id="KW-0812">Transmembrane</keyword>
<feature type="transmembrane region" description="Helical" evidence="8">
    <location>
        <begin position="37"/>
        <end position="55"/>
    </location>
</feature>
<dbReference type="GO" id="GO:0001508">
    <property type="term" value="P:action potential"/>
    <property type="evidence" value="ECO:0007669"/>
    <property type="project" value="TreeGrafter"/>
</dbReference>
<keyword evidence="2" id="KW-0813">Transport</keyword>
<dbReference type="GO" id="GO:0005249">
    <property type="term" value="F:voltage-gated potassium channel activity"/>
    <property type="evidence" value="ECO:0007669"/>
    <property type="project" value="InterPro"/>
</dbReference>
<feature type="domain" description="Potassium channel" evidence="9">
    <location>
        <begin position="155"/>
        <end position="226"/>
    </location>
</feature>
<evidence type="ECO:0000256" key="3">
    <source>
        <dbReference type="ARBA" id="ARBA00022692"/>
    </source>
</evidence>
<evidence type="ECO:0000256" key="2">
    <source>
        <dbReference type="ARBA" id="ARBA00022448"/>
    </source>
</evidence>
<dbReference type="RefSeq" id="WP_039188895.1">
    <property type="nucleotide sequence ID" value="NZ_JRFJ01000001.1"/>
</dbReference>
<feature type="transmembrane region" description="Helical" evidence="8">
    <location>
        <begin position="94"/>
        <end position="117"/>
    </location>
</feature>